<evidence type="ECO:0000313" key="1">
    <source>
        <dbReference type="EMBL" id="EAV42055.1"/>
    </source>
</evidence>
<dbReference type="AlphaFoldDB" id="A0NZ54"/>
<name>A0NZ54_ROSAI</name>
<reference evidence="1 2" key="1">
    <citation type="submission" date="2006-05" db="EMBL/GenBank/DDBJ databases">
        <authorList>
            <person name="King G."/>
            <person name="Ferriera S."/>
            <person name="Johnson J."/>
            <person name="Kravitz S."/>
            <person name="Beeson K."/>
            <person name="Sutton G."/>
            <person name="Rogers Y.-H."/>
            <person name="Friedman R."/>
            <person name="Frazier M."/>
            <person name="Venter J.C."/>
        </authorList>
    </citation>
    <scope>NUCLEOTIDE SEQUENCE [LARGE SCALE GENOMIC DNA]</scope>
    <source>
        <strain evidence="2">ATCC 25650 / DSM 13394 / JCM 20685 / NBRC 16684 / NCIMB 2208 / IAM 12614 / B1</strain>
    </source>
</reference>
<organism evidence="1 2">
    <name type="scientific">Roseibium aggregatum (strain ATCC 25650 / DSM 13394 / JCM 20685 / NBRC 16684 / NCIMB 2208 / IAM 12614 / B1)</name>
    <name type="common">Stappia aggregata</name>
    <dbReference type="NCBI Taxonomy" id="384765"/>
    <lineage>
        <taxon>Bacteria</taxon>
        <taxon>Pseudomonadati</taxon>
        <taxon>Pseudomonadota</taxon>
        <taxon>Alphaproteobacteria</taxon>
        <taxon>Hyphomicrobiales</taxon>
        <taxon>Stappiaceae</taxon>
        <taxon>Roseibium</taxon>
    </lineage>
</organism>
<proteinExistence type="predicted"/>
<accession>A0NZ54</accession>
<evidence type="ECO:0000313" key="2">
    <source>
        <dbReference type="Proteomes" id="UP000004848"/>
    </source>
</evidence>
<protein>
    <submittedName>
        <fullName evidence="1">Uncharacterized protein</fullName>
    </submittedName>
</protein>
<sequence>MAVTASASVAQYMNYAETDCNTEIEEFFPTIDLWISCEISAGKSQISAAFSATFPLWPVAKSR</sequence>
<gene>
    <name evidence="1" type="ORF">SIAM614_25587</name>
</gene>
<dbReference type="Proteomes" id="UP000004848">
    <property type="component" value="Unassembled WGS sequence"/>
</dbReference>
<comment type="caution">
    <text evidence="1">The sequence shown here is derived from an EMBL/GenBank/DDBJ whole genome shotgun (WGS) entry which is preliminary data.</text>
</comment>
<dbReference type="EMBL" id="AAUW01000017">
    <property type="protein sequence ID" value="EAV42055.1"/>
    <property type="molecule type" value="Genomic_DNA"/>
</dbReference>